<protein>
    <recommendedName>
        <fullName evidence="4">Molybdopterin synthase sulfur carrier subunit</fullName>
    </recommendedName>
</protein>
<dbReference type="InterPro" id="IPR052045">
    <property type="entry name" value="Sulfur_Carrier/Prot_Modifier"/>
</dbReference>
<feature type="region of interest" description="Disordered" evidence="1">
    <location>
        <begin position="71"/>
        <end position="91"/>
    </location>
</feature>
<dbReference type="InterPro" id="IPR003749">
    <property type="entry name" value="ThiS/MoaD-like"/>
</dbReference>
<dbReference type="Pfam" id="PF02597">
    <property type="entry name" value="ThiS"/>
    <property type="match status" value="1"/>
</dbReference>
<dbReference type="Gene3D" id="3.10.20.30">
    <property type="match status" value="1"/>
</dbReference>
<dbReference type="PANTHER" id="PTHR38031:SF1">
    <property type="entry name" value="SULFUR CARRIER PROTEIN CYSO"/>
    <property type="match status" value="1"/>
</dbReference>
<reference evidence="2 3" key="1">
    <citation type="submission" date="2015-11" db="EMBL/GenBank/DDBJ databases">
        <title>Genome sequence of Pyrodictium occultum PL-19, a marine hyperthermophilic archaeon isolated from Volcano, Italy.</title>
        <authorList>
            <person name="Utturkar S."/>
            <person name="Huber H."/>
            <person name="Leptihn S."/>
            <person name="Brown S."/>
            <person name="Stetter K.O."/>
            <person name="Podar M."/>
        </authorList>
    </citation>
    <scope>NUCLEOTIDE SEQUENCE [LARGE SCALE GENOMIC DNA]</scope>
    <source>
        <strain evidence="2 3">PL-19</strain>
    </source>
</reference>
<dbReference type="EMBL" id="LNTB01000001">
    <property type="protein sequence ID" value="KSW12383.1"/>
    <property type="molecule type" value="Genomic_DNA"/>
</dbReference>
<evidence type="ECO:0000313" key="2">
    <source>
        <dbReference type="EMBL" id="KSW12383.1"/>
    </source>
</evidence>
<dbReference type="CDD" id="cd17040">
    <property type="entry name" value="Ubl_MoaD_like"/>
    <property type="match status" value="1"/>
</dbReference>
<dbReference type="STRING" id="2309.CF15_06535"/>
<dbReference type="InterPro" id="IPR016155">
    <property type="entry name" value="Mopterin_synth/thiamin_S_b"/>
</dbReference>
<evidence type="ECO:0000256" key="1">
    <source>
        <dbReference type="SAM" id="MobiDB-lite"/>
    </source>
</evidence>
<comment type="caution">
    <text evidence="2">The sequence shown here is derived from an EMBL/GenBank/DDBJ whole genome shotgun (WGS) entry which is preliminary data.</text>
</comment>
<dbReference type="NCBIfam" id="TIGR01687">
    <property type="entry name" value="moaD_arch"/>
    <property type="match status" value="1"/>
</dbReference>
<dbReference type="PANTHER" id="PTHR38031">
    <property type="entry name" value="SULFUR CARRIER PROTEIN SLR0821-RELATED"/>
    <property type="match status" value="1"/>
</dbReference>
<dbReference type="Proteomes" id="UP000053352">
    <property type="component" value="Unassembled WGS sequence"/>
</dbReference>
<keyword evidence="3" id="KW-1185">Reference proteome</keyword>
<sequence>MAGVRVRLVSLLREAVGGQQELELELGGDGATLGEVLEKLFARHPRLRSLVEELERRGMQVVYLVNGRSASRDTRVGPGDEVVLLPPASGG</sequence>
<dbReference type="RefSeq" id="WP_058371067.1">
    <property type="nucleotide sequence ID" value="NZ_LNTB01000001.1"/>
</dbReference>
<dbReference type="SUPFAM" id="SSF54285">
    <property type="entry name" value="MoaD/ThiS"/>
    <property type="match status" value="1"/>
</dbReference>
<dbReference type="InterPro" id="IPR010038">
    <property type="entry name" value="MoaD_arc-typ"/>
</dbReference>
<accession>A0A0V8RWF6</accession>
<proteinExistence type="predicted"/>
<dbReference type="OrthoDB" id="45235at2157"/>
<gene>
    <name evidence="2" type="ORF">CF15_06535</name>
</gene>
<dbReference type="InterPro" id="IPR012675">
    <property type="entry name" value="Beta-grasp_dom_sf"/>
</dbReference>
<evidence type="ECO:0008006" key="4">
    <source>
        <dbReference type="Google" id="ProtNLM"/>
    </source>
</evidence>
<evidence type="ECO:0000313" key="3">
    <source>
        <dbReference type="Proteomes" id="UP000053352"/>
    </source>
</evidence>
<dbReference type="AlphaFoldDB" id="A0A0V8RWF6"/>
<organism evidence="2 3">
    <name type="scientific">Pyrodictium occultum</name>
    <dbReference type="NCBI Taxonomy" id="2309"/>
    <lineage>
        <taxon>Archaea</taxon>
        <taxon>Thermoproteota</taxon>
        <taxon>Thermoprotei</taxon>
        <taxon>Desulfurococcales</taxon>
        <taxon>Pyrodictiaceae</taxon>
        <taxon>Pyrodictium</taxon>
    </lineage>
</organism>
<name>A0A0V8RWF6_PYROC</name>